<accession>A0A371HTS1</accession>
<evidence type="ECO:0000313" key="3">
    <source>
        <dbReference type="Proteomes" id="UP000257109"/>
    </source>
</evidence>
<keyword evidence="1" id="KW-0472">Membrane</keyword>
<dbReference type="AlphaFoldDB" id="A0A371HTS1"/>
<comment type="caution">
    <text evidence="2">The sequence shown here is derived from an EMBL/GenBank/DDBJ whole genome shotgun (WGS) entry which is preliminary data.</text>
</comment>
<evidence type="ECO:0000256" key="1">
    <source>
        <dbReference type="SAM" id="Phobius"/>
    </source>
</evidence>
<dbReference type="Proteomes" id="UP000257109">
    <property type="component" value="Unassembled WGS sequence"/>
</dbReference>
<feature type="transmembrane region" description="Helical" evidence="1">
    <location>
        <begin position="12"/>
        <end position="29"/>
    </location>
</feature>
<keyword evidence="1" id="KW-1133">Transmembrane helix</keyword>
<feature type="non-terminal residue" evidence="2">
    <location>
        <position position="1"/>
    </location>
</feature>
<reference evidence="2" key="1">
    <citation type="submission" date="2018-05" db="EMBL/GenBank/DDBJ databases">
        <title>Draft genome of Mucuna pruriens seed.</title>
        <authorList>
            <person name="Nnadi N.E."/>
            <person name="Vos R."/>
            <person name="Hasami M.H."/>
            <person name="Devisetty U.K."/>
            <person name="Aguiy J.C."/>
        </authorList>
    </citation>
    <scope>NUCLEOTIDE SEQUENCE [LARGE SCALE GENOMIC DNA]</scope>
    <source>
        <strain evidence="2">JCA_2017</strain>
    </source>
</reference>
<evidence type="ECO:0000313" key="2">
    <source>
        <dbReference type="EMBL" id="RDY06094.1"/>
    </source>
</evidence>
<sequence length="63" mass="7336">MGDALFKENIMIHILITPSIMVVEFVAYFETSNNGYDYKTFTSLRNKVNVYVYILNLLMFSCV</sequence>
<keyword evidence="1" id="KW-0812">Transmembrane</keyword>
<dbReference type="EMBL" id="QJKJ01001753">
    <property type="protein sequence ID" value="RDY06094.1"/>
    <property type="molecule type" value="Genomic_DNA"/>
</dbReference>
<protein>
    <submittedName>
        <fullName evidence="2">Uncharacterized protein</fullName>
    </submittedName>
</protein>
<keyword evidence="3" id="KW-1185">Reference proteome</keyword>
<name>A0A371HTS1_MUCPR</name>
<proteinExistence type="predicted"/>
<organism evidence="2 3">
    <name type="scientific">Mucuna pruriens</name>
    <name type="common">Velvet bean</name>
    <name type="synonym">Dolichos pruriens</name>
    <dbReference type="NCBI Taxonomy" id="157652"/>
    <lineage>
        <taxon>Eukaryota</taxon>
        <taxon>Viridiplantae</taxon>
        <taxon>Streptophyta</taxon>
        <taxon>Embryophyta</taxon>
        <taxon>Tracheophyta</taxon>
        <taxon>Spermatophyta</taxon>
        <taxon>Magnoliopsida</taxon>
        <taxon>eudicotyledons</taxon>
        <taxon>Gunneridae</taxon>
        <taxon>Pentapetalae</taxon>
        <taxon>rosids</taxon>
        <taxon>fabids</taxon>
        <taxon>Fabales</taxon>
        <taxon>Fabaceae</taxon>
        <taxon>Papilionoideae</taxon>
        <taxon>50 kb inversion clade</taxon>
        <taxon>NPAAA clade</taxon>
        <taxon>indigoferoid/millettioid clade</taxon>
        <taxon>Phaseoleae</taxon>
        <taxon>Mucuna</taxon>
    </lineage>
</organism>
<gene>
    <name evidence="2" type="ORF">CR513_09977</name>
</gene>